<dbReference type="SUPFAM" id="SSF52540">
    <property type="entry name" value="P-loop containing nucleoside triphosphate hydrolases"/>
    <property type="match status" value="2"/>
</dbReference>
<feature type="domain" description="ABC transmembrane type-1" evidence="14">
    <location>
        <begin position="1"/>
        <end position="231"/>
    </location>
</feature>
<comment type="similarity">
    <text evidence="2">Belongs to the ABC transporter superfamily. ABCC family. Conjugate transporter (TC 3.A.1.208) subfamily.</text>
</comment>
<dbReference type="InterPro" id="IPR050173">
    <property type="entry name" value="ABC_transporter_C-like"/>
</dbReference>
<gene>
    <name evidence="15" type="ORF">DCAR_008533</name>
</gene>
<keyword evidence="8" id="KW-0067">ATP-binding</keyword>
<evidence type="ECO:0000313" key="15">
    <source>
        <dbReference type="EMBL" id="KZN07696.1"/>
    </source>
</evidence>
<dbReference type="GO" id="GO:0016887">
    <property type="term" value="F:ATP hydrolysis activity"/>
    <property type="evidence" value="ECO:0007669"/>
    <property type="project" value="InterPro"/>
</dbReference>
<dbReference type="InterPro" id="IPR003439">
    <property type="entry name" value="ABC_transporter-like_ATP-bd"/>
</dbReference>
<feature type="domain" description="ABC transmembrane type-1" evidence="14">
    <location>
        <begin position="423"/>
        <end position="657"/>
    </location>
</feature>
<evidence type="ECO:0000256" key="4">
    <source>
        <dbReference type="ARBA" id="ARBA00022448"/>
    </source>
</evidence>
<dbReference type="AlphaFoldDB" id="A0A166FEQ7"/>
<evidence type="ECO:0000256" key="3">
    <source>
        <dbReference type="ARBA" id="ARBA00012191"/>
    </source>
</evidence>
<feature type="transmembrane region" description="Helical" evidence="13">
    <location>
        <begin position="383"/>
        <end position="409"/>
    </location>
</feature>
<dbReference type="SUPFAM" id="SSF90123">
    <property type="entry name" value="ABC transporter transmembrane region"/>
    <property type="match status" value="2"/>
</dbReference>
<evidence type="ECO:0000259" key="14">
    <source>
        <dbReference type="PROSITE" id="PS50929"/>
    </source>
</evidence>
<keyword evidence="5 13" id="KW-0812">Transmembrane</keyword>
<keyword evidence="7" id="KW-0547">Nucleotide-binding</keyword>
<dbReference type="PANTHER" id="PTHR24223:SF263">
    <property type="entry name" value="ABC-TYPE XENOBIOTIC TRANSPORTER"/>
    <property type="match status" value="1"/>
</dbReference>
<dbReference type="GO" id="GO:0008559">
    <property type="term" value="F:ABC-type xenobiotic transporter activity"/>
    <property type="evidence" value="ECO:0007669"/>
    <property type="project" value="UniProtKB-EC"/>
</dbReference>
<dbReference type="Gene3D" id="1.20.1560.10">
    <property type="entry name" value="ABC transporter type 1, transmembrane domain"/>
    <property type="match status" value="2"/>
</dbReference>
<dbReference type="Pfam" id="PF00664">
    <property type="entry name" value="ABC_membrane"/>
    <property type="match status" value="2"/>
</dbReference>
<dbReference type="InterPro" id="IPR036640">
    <property type="entry name" value="ABC1_TM_sf"/>
</dbReference>
<comment type="subcellular location">
    <subcellularLocation>
        <location evidence="1">Membrane</location>
        <topology evidence="1">Multi-pass membrane protein</topology>
    </subcellularLocation>
</comment>
<dbReference type="InterPro" id="IPR044746">
    <property type="entry name" value="ABCC_6TM_D1"/>
</dbReference>
<evidence type="ECO:0000256" key="2">
    <source>
        <dbReference type="ARBA" id="ARBA00009726"/>
    </source>
</evidence>
<evidence type="ECO:0000256" key="7">
    <source>
        <dbReference type="ARBA" id="ARBA00022741"/>
    </source>
</evidence>
<sequence length="835" mass="93653">MESLSERQWNFQTRLIGVQVRSMLTAAIYQKQLRLSTAAKASHSPGQILNYVIVDAYRIGEFPYFFHRIWATSLQLCLALLVIYYTVGKATIAALLAVILIIVGNSPMVKLQHRYLTKLMVTQDIRLKAITEAVTNMKVLKLYGWETHFRHVVEGLRKEEERWLSAILTQRGYYLALFWSSPLVITVVTFWACYLMGVPLDTSNVFTFLATIRIVQEHIRLLPDVVGSFIEAKVALTRIQQFLEESELQKRSEGHCKEYVMGALSEKTVMLVTHQVDFLPVFDIILLMSEGKILQADKYQQLVHSPDFQNLLIVKSDATNPEGRMSYSSPQSPTVSNQEIQEIDVEEELHKGLGDQLIEKEQKETGDRGLKPYKQYLKQNQGFLYLSLSVIFHMLFIVGQLGQGVWLAAELQNPAISIVILNAVYTGIGCVMSVCLLIRSYVVVELSTKASESIFSKAVVSIFRAPMSYFDSTPVGRILSRLSSDLSIIDLEVAIKFATAIGSALNTCLSFGILAVLTWPILFLIIPTVYITIVLQKFYLASANELMRINGTTKSSVASQLAESIAGAVTIRAFKEENRFISENFRLIDANSIPYFHSFSANEWLILHLEGLCAVIVSFSALGMTLMPLGASKSGYVGMALSYALSMNEFLVYAINMHCMLSNFIISVERLEQCMHIPSEAPEKLEDNRPPLNWPVSGRVEINNLKVKYRQNAPLVLRGISCIFEGGHRIGIVGRTGSGKTTLISALFRLVEPTAGKIIIDDIDISKIGLHDLRTQLSIIPQDPTLFSGSVRYNIDPLFEHTDSEIWQVLEKCHLREAVQEKEEGLNSLGKKTVL</sequence>
<evidence type="ECO:0000256" key="8">
    <source>
        <dbReference type="ARBA" id="ARBA00022840"/>
    </source>
</evidence>
<dbReference type="InterPro" id="IPR027417">
    <property type="entry name" value="P-loop_NTPase"/>
</dbReference>
<dbReference type="EMBL" id="LNRQ01000002">
    <property type="protein sequence ID" value="KZN07696.1"/>
    <property type="molecule type" value="Genomic_DNA"/>
</dbReference>
<evidence type="ECO:0000256" key="12">
    <source>
        <dbReference type="ARBA" id="ARBA00034018"/>
    </source>
</evidence>
<evidence type="ECO:0000256" key="6">
    <source>
        <dbReference type="ARBA" id="ARBA00022737"/>
    </source>
</evidence>
<evidence type="ECO:0000256" key="10">
    <source>
        <dbReference type="ARBA" id="ARBA00022989"/>
    </source>
</evidence>
<dbReference type="EC" id="7.6.2.2" evidence="3"/>
<keyword evidence="9" id="KW-1278">Translocase</keyword>
<keyword evidence="4" id="KW-0813">Transport</keyword>
<dbReference type="FunFam" id="1.20.1560.10:FF:000003">
    <property type="entry name" value="ABC transporter C family member 10"/>
    <property type="match status" value="1"/>
</dbReference>
<keyword evidence="11 13" id="KW-0472">Membrane</keyword>
<dbReference type="CDD" id="cd18579">
    <property type="entry name" value="ABC_6TM_ABCC_D1"/>
    <property type="match status" value="1"/>
</dbReference>
<dbReference type="OMA" id="QWSEMAI"/>
<dbReference type="InterPro" id="IPR044726">
    <property type="entry name" value="ABCC_6TM_D2"/>
</dbReference>
<reference evidence="15" key="1">
    <citation type="journal article" date="2016" name="Nat. Genet.">
        <title>A high-quality carrot genome assembly provides new insights into carotenoid accumulation and asterid genome evolution.</title>
        <authorList>
            <person name="Iorizzo M."/>
            <person name="Ellison S."/>
            <person name="Senalik D."/>
            <person name="Zeng P."/>
            <person name="Satapoomin P."/>
            <person name="Huang J."/>
            <person name="Bowman M."/>
            <person name="Iovene M."/>
            <person name="Sanseverino W."/>
            <person name="Cavagnaro P."/>
            <person name="Yildiz M."/>
            <person name="Macko-Podgorni A."/>
            <person name="Moranska E."/>
            <person name="Grzebelus E."/>
            <person name="Grzebelus D."/>
            <person name="Ashrafi H."/>
            <person name="Zheng Z."/>
            <person name="Cheng S."/>
            <person name="Spooner D."/>
            <person name="Van Deynze A."/>
            <person name="Simon P."/>
        </authorList>
    </citation>
    <scope>NUCLEOTIDE SEQUENCE [LARGE SCALE GENOMIC DNA]</scope>
    <source>
        <tissue evidence="15">Leaf</tissue>
    </source>
</reference>
<feature type="transmembrane region" description="Helical" evidence="13">
    <location>
        <begin position="415"/>
        <end position="438"/>
    </location>
</feature>
<dbReference type="Pfam" id="PF00005">
    <property type="entry name" value="ABC_tran"/>
    <property type="match status" value="1"/>
</dbReference>
<evidence type="ECO:0000256" key="1">
    <source>
        <dbReference type="ARBA" id="ARBA00004141"/>
    </source>
</evidence>
<dbReference type="Gene3D" id="3.40.50.300">
    <property type="entry name" value="P-loop containing nucleotide triphosphate hydrolases"/>
    <property type="match status" value="2"/>
</dbReference>
<dbReference type="Gramene" id="KZN07696">
    <property type="protein sequence ID" value="KZN07696"/>
    <property type="gene ID" value="DCAR_008533"/>
</dbReference>
<keyword evidence="6" id="KW-0677">Repeat</keyword>
<feature type="transmembrane region" description="Helical" evidence="13">
    <location>
        <begin position="91"/>
        <end position="109"/>
    </location>
</feature>
<dbReference type="FunFam" id="3.40.50.300:FF:003838">
    <property type="entry name" value="ATP-dependent bile acid permease, putative"/>
    <property type="match status" value="1"/>
</dbReference>
<accession>A0A166FEQ7</accession>
<keyword evidence="10 13" id="KW-1133">Transmembrane helix</keyword>
<comment type="catalytic activity">
    <reaction evidence="12">
        <text>ATP + H2O + xenobioticSide 1 = ADP + phosphate + xenobioticSide 2.</text>
        <dbReference type="EC" id="7.6.2.2"/>
    </reaction>
</comment>
<dbReference type="InterPro" id="IPR011527">
    <property type="entry name" value="ABC1_TM_dom"/>
</dbReference>
<feature type="transmembrane region" description="Helical" evidence="13">
    <location>
        <begin position="605"/>
        <end position="630"/>
    </location>
</feature>
<comment type="caution">
    <text evidence="15">The sequence shown here is derived from an EMBL/GenBank/DDBJ whole genome shotgun (WGS) entry which is preliminary data.</text>
</comment>
<dbReference type="GO" id="GO:0005524">
    <property type="term" value="F:ATP binding"/>
    <property type="evidence" value="ECO:0007669"/>
    <property type="project" value="UniProtKB-KW"/>
</dbReference>
<name>A0A166FEQ7_DAUCS</name>
<dbReference type="PROSITE" id="PS50929">
    <property type="entry name" value="ABC_TM1F"/>
    <property type="match status" value="2"/>
</dbReference>
<dbReference type="CDD" id="cd18580">
    <property type="entry name" value="ABC_6TM_ABCC_D2"/>
    <property type="match status" value="1"/>
</dbReference>
<evidence type="ECO:0000256" key="13">
    <source>
        <dbReference type="SAM" id="Phobius"/>
    </source>
</evidence>
<dbReference type="PANTHER" id="PTHR24223">
    <property type="entry name" value="ATP-BINDING CASSETTE SUB-FAMILY C"/>
    <property type="match status" value="1"/>
</dbReference>
<feature type="transmembrane region" description="Helical" evidence="13">
    <location>
        <begin position="172"/>
        <end position="197"/>
    </location>
</feature>
<evidence type="ECO:0000256" key="5">
    <source>
        <dbReference type="ARBA" id="ARBA00022692"/>
    </source>
</evidence>
<evidence type="ECO:0000256" key="9">
    <source>
        <dbReference type="ARBA" id="ARBA00022967"/>
    </source>
</evidence>
<dbReference type="FunFam" id="1.20.1560.10:FF:000002">
    <property type="entry name" value="ABC transporter C family member 5"/>
    <property type="match status" value="1"/>
</dbReference>
<protein>
    <recommendedName>
        <fullName evidence="3">ABC-type xenobiotic transporter</fullName>
        <ecNumber evidence="3">7.6.2.2</ecNumber>
    </recommendedName>
</protein>
<evidence type="ECO:0000256" key="11">
    <source>
        <dbReference type="ARBA" id="ARBA00023136"/>
    </source>
</evidence>
<proteinExistence type="inferred from homology"/>
<organism evidence="15">
    <name type="scientific">Daucus carota subsp. sativus</name>
    <name type="common">Carrot</name>
    <dbReference type="NCBI Taxonomy" id="79200"/>
    <lineage>
        <taxon>Eukaryota</taxon>
        <taxon>Viridiplantae</taxon>
        <taxon>Streptophyta</taxon>
        <taxon>Embryophyta</taxon>
        <taxon>Tracheophyta</taxon>
        <taxon>Spermatophyta</taxon>
        <taxon>Magnoliopsida</taxon>
        <taxon>eudicotyledons</taxon>
        <taxon>Gunneridae</taxon>
        <taxon>Pentapetalae</taxon>
        <taxon>asterids</taxon>
        <taxon>campanulids</taxon>
        <taxon>Apiales</taxon>
        <taxon>Apiaceae</taxon>
        <taxon>Apioideae</taxon>
        <taxon>Scandiceae</taxon>
        <taxon>Daucinae</taxon>
        <taxon>Daucus</taxon>
        <taxon>Daucus sect. Daucus</taxon>
    </lineage>
</organism>
<dbReference type="GO" id="GO:0016020">
    <property type="term" value="C:membrane"/>
    <property type="evidence" value="ECO:0007669"/>
    <property type="project" value="UniProtKB-SubCell"/>
</dbReference>